<reference evidence="1 2" key="1">
    <citation type="submission" date="2017-03" db="EMBL/GenBank/DDBJ databases">
        <title>Genome sequencing of Shewanella japonica KCTC 22435.</title>
        <authorList>
            <person name="Kim K.M."/>
        </authorList>
    </citation>
    <scope>NUCLEOTIDE SEQUENCE [LARGE SCALE GENOMIC DNA]</scope>
    <source>
        <strain evidence="1 2">KCTC 22435</strain>
    </source>
</reference>
<evidence type="ECO:0000313" key="2">
    <source>
        <dbReference type="Proteomes" id="UP000191820"/>
    </source>
</evidence>
<dbReference type="SUPFAM" id="SSF55729">
    <property type="entry name" value="Acyl-CoA N-acyltransferases (Nat)"/>
    <property type="match status" value="1"/>
</dbReference>
<gene>
    <name evidence="1" type="ORF">SJ2017_1388</name>
</gene>
<dbReference type="Proteomes" id="UP000191820">
    <property type="component" value="Chromosome"/>
</dbReference>
<dbReference type="EMBL" id="CP020472">
    <property type="protein sequence ID" value="ARD21712.1"/>
    <property type="molecule type" value="Genomic_DNA"/>
</dbReference>
<sequence length="209" mass="23612">MEQTTMAEYRAVYLTAEDLRVAASIIYNAYHDDPFFIEALSTANKASYEQKLRAAIREELTELWQQEQPLIGWFNGERLIGVACVITHQVPLGESRYWHWRLKMVLGTGWSSTQALINKENSILESLPSNQYGILQFIALSPIEQGKGNGAKLIHAVLSWCDDQPELDGIGVFINNPKHSELFIREGFQHLSQLTIGTVDGEVLIYSSK</sequence>
<dbReference type="InterPro" id="IPR016181">
    <property type="entry name" value="Acyl_CoA_acyltransferase"/>
</dbReference>
<evidence type="ECO:0000313" key="1">
    <source>
        <dbReference type="EMBL" id="ARD21712.1"/>
    </source>
</evidence>
<organism evidence="1 2">
    <name type="scientific">Shewanella japonica</name>
    <dbReference type="NCBI Taxonomy" id="93973"/>
    <lineage>
        <taxon>Bacteria</taxon>
        <taxon>Pseudomonadati</taxon>
        <taxon>Pseudomonadota</taxon>
        <taxon>Gammaproteobacteria</taxon>
        <taxon>Alteromonadales</taxon>
        <taxon>Shewanellaceae</taxon>
        <taxon>Shewanella</taxon>
    </lineage>
</organism>
<name>A0ABM6JHI6_9GAMM</name>
<dbReference type="Gene3D" id="3.40.630.30">
    <property type="match status" value="1"/>
</dbReference>
<proteinExistence type="predicted"/>
<protein>
    <submittedName>
        <fullName evidence="1">GCN5 family acetyltransferase</fullName>
    </submittedName>
</protein>
<keyword evidence="2" id="KW-1185">Reference proteome</keyword>
<dbReference type="RefSeq" id="WP_080915310.1">
    <property type="nucleotide sequence ID" value="NZ_CANMJJ010000026.1"/>
</dbReference>
<accession>A0ABM6JHI6</accession>